<comment type="caution">
    <text evidence="2">The sequence shown here is derived from an EMBL/GenBank/DDBJ whole genome shotgun (WGS) entry which is preliminary data.</text>
</comment>
<feature type="compositionally biased region" description="Polar residues" evidence="1">
    <location>
        <begin position="10"/>
        <end position="22"/>
    </location>
</feature>
<organism evidence="2 3">
    <name type="scientific">Candidozyma auris</name>
    <name type="common">Yeast</name>
    <name type="synonym">Candida auris</name>
    <dbReference type="NCBI Taxonomy" id="498019"/>
    <lineage>
        <taxon>Eukaryota</taxon>
        <taxon>Fungi</taxon>
        <taxon>Dikarya</taxon>
        <taxon>Ascomycota</taxon>
        <taxon>Saccharomycotina</taxon>
        <taxon>Pichiomycetes</taxon>
        <taxon>Metschnikowiaceae</taxon>
        <taxon>Candidozyma</taxon>
    </lineage>
</organism>
<proteinExistence type="predicted"/>
<dbReference type="AlphaFoldDB" id="A0A0L0NUF4"/>
<name>A0A0L0NUF4_CANAR</name>
<feature type="region of interest" description="Disordered" evidence="1">
    <location>
        <begin position="1"/>
        <end position="23"/>
    </location>
</feature>
<dbReference type="VEuPathDB" id="FungiDB:QG37_06221"/>
<dbReference type="EMBL" id="LGST01000041">
    <property type="protein sequence ID" value="KND97806.1"/>
    <property type="molecule type" value="Genomic_DNA"/>
</dbReference>
<gene>
    <name evidence="2" type="ORF">QG37_06221</name>
</gene>
<accession>A0A0L0NUF4</accession>
<dbReference type="Proteomes" id="UP000037122">
    <property type="component" value="Unassembled WGS sequence"/>
</dbReference>
<sequence length="108" mass="11965">MWLHSVQRGYGSQHQAATTSAWPSDEAEIMWESVSITKQHHQAATAAATAAAVRESREEKRQFARLASWLRVLWQNSQGASEPRRTRNETGQEASSSLVVAARGVTCE</sequence>
<evidence type="ECO:0000313" key="3">
    <source>
        <dbReference type="Proteomes" id="UP000037122"/>
    </source>
</evidence>
<evidence type="ECO:0000313" key="2">
    <source>
        <dbReference type="EMBL" id="KND97806.1"/>
    </source>
</evidence>
<evidence type="ECO:0000256" key="1">
    <source>
        <dbReference type="SAM" id="MobiDB-lite"/>
    </source>
</evidence>
<reference evidence="3" key="1">
    <citation type="journal article" date="2015" name="BMC Genomics">
        <title>Draft genome of a commonly misdiagnosed multidrug resistant pathogen Candida auris.</title>
        <authorList>
            <person name="Chatterjee S."/>
            <person name="Alampalli S.V."/>
            <person name="Nageshan R.K."/>
            <person name="Chettiar S.T."/>
            <person name="Joshi S."/>
            <person name="Tatu U.S."/>
        </authorList>
    </citation>
    <scope>NUCLEOTIDE SEQUENCE [LARGE SCALE GENOMIC DNA]</scope>
    <source>
        <strain evidence="3">6684</strain>
    </source>
</reference>
<protein>
    <submittedName>
        <fullName evidence="2">Uncharacterized protein</fullName>
    </submittedName>
</protein>
<feature type="region of interest" description="Disordered" evidence="1">
    <location>
        <begin position="77"/>
        <end position="98"/>
    </location>
</feature>